<dbReference type="EMBL" id="ANMO01000154">
    <property type="protein sequence ID" value="EMB15811.1"/>
    <property type="molecule type" value="Genomic_DNA"/>
</dbReference>
<dbReference type="InterPro" id="IPR057326">
    <property type="entry name" value="KR_dom"/>
</dbReference>
<dbReference type="PANTHER" id="PTHR43639:SF1">
    <property type="entry name" value="SHORT-CHAIN DEHYDROGENASE_REDUCTASE FAMILY PROTEIN"/>
    <property type="match status" value="1"/>
</dbReference>
<dbReference type="AlphaFoldDB" id="M2A5W8"/>
<keyword evidence="2" id="KW-0560">Oxidoreductase</keyword>
<evidence type="ECO:0000256" key="2">
    <source>
        <dbReference type="ARBA" id="ARBA00023002"/>
    </source>
</evidence>
<dbReference type="PRINTS" id="PR00081">
    <property type="entry name" value="GDHRDH"/>
</dbReference>
<dbReference type="PANTHER" id="PTHR43639">
    <property type="entry name" value="OXIDOREDUCTASE, SHORT-CHAIN DEHYDROGENASE/REDUCTASE FAMILY (AFU_ORTHOLOGUE AFUA_5G02870)"/>
    <property type="match status" value="1"/>
</dbReference>
<proteinExistence type="inferred from homology"/>
<keyword evidence="5" id="KW-1185">Reference proteome</keyword>
<dbReference type="InterPro" id="IPR036291">
    <property type="entry name" value="NAD(P)-bd_dom_sf"/>
</dbReference>
<dbReference type="PRINTS" id="PR00080">
    <property type="entry name" value="SDRFAMILY"/>
</dbReference>
<comment type="caution">
    <text evidence="4">The sequence shown here is derived from an EMBL/GenBank/DDBJ whole genome shotgun (WGS) entry which is preliminary data.</text>
</comment>
<name>M2A5W8_9BACT</name>
<feature type="domain" description="Ketoreductase" evidence="3">
    <location>
        <begin position="7"/>
        <end position="194"/>
    </location>
</feature>
<dbReference type="SMART" id="SM00822">
    <property type="entry name" value="PKS_KR"/>
    <property type="match status" value="1"/>
</dbReference>
<evidence type="ECO:0000313" key="4">
    <source>
        <dbReference type="EMBL" id="EMB15811.1"/>
    </source>
</evidence>
<dbReference type="FunFam" id="3.40.50.720:FF:000084">
    <property type="entry name" value="Short-chain dehydrogenase reductase"/>
    <property type="match status" value="1"/>
</dbReference>
<dbReference type="PATRIC" id="fig|1263867.3.peg.3642"/>
<dbReference type="PROSITE" id="PS00061">
    <property type="entry name" value="ADH_SHORT"/>
    <property type="match status" value="1"/>
</dbReference>
<comment type="similarity">
    <text evidence="1">Belongs to the short-chain dehydrogenases/reductases (SDR) family.</text>
</comment>
<dbReference type="InterPro" id="IPR002347">
    <property type="entry name" value="SDR_fam"/>
</dbReference>
<evidence type="ECO:0000313" key="5">
    <source>
        <dbReference type="Proteomes" id="UP000011529"/>
    </source>
</evidence>
<dbReference type="Pfam" id="PF13561">
    <property type="entry name" value="adh_short_C2"/>
    <property type="match status" value="1"/>
</dbReference>
<accession>M2A5W8</accession>
<protein>
    <submittedName>
        <fullName evidence="4">3-oxoacyl-[acyl-carrier-protein] reductase</fullName>
    </submittedName>
</protein>
<organism evidence="4 5">
    <name type="scientific">Rhodopirellula europaea 6C</name>
    <dbReference type="NCBI Taxonomy" id="1263867"/>
    <lineage>
        <taxon>Bacteria</taxon>
        <taxon>Pseudomonadati</taxon>
        <taxon>Planctomycetota</taxon>
        <taxon>Planctomycetia</taxon>
        <taxon>Pirellulales</taxon>
        <taxon>Pirellulaceae</taxon>
        <taxon>Rhodopirellula</taxon>
    </lineage>
</organism>
<evidence type="ECO:0000259" key="3">
    <source>
        <dbReference type="SMART" id="SM00822"/>
    </source>
</evidence>
<dbReference type="GO" id="GO:0016491">
    <property type="term" value="F:oxidoreductase activity"/>
    <property type="evidence" value="ECO:0007669"/>
    <property type="project" value="UniProtKB-KW"/>
</dbReference>
<dbReference type="SUPFAM" id="SSF51735">
    <property type="entry name" value="NAD(P)-binding Rossmann-fold domains"/>
    <property type="match status" value="1"/>
</dbReference>
<dbReference type="Proteomes" id="UP000011529">
    <property type="component" value="Unassembled WGS sequence"/>
</dbReference>
<reference evidence="4" key="1">
    <citation type="submission" date="2012-11" db="EMBL/GenBank/DDBJ databases">
        <title>Permanent draft genomes of Rhodopirellula europaea strain SH398 and 6C.</title>
        <authorList>
            <person name="Richter M."/>
            <person name="Richter-Heitmann T."/>
            <person name="Frank C."/>
            <person name="Harder J."/>
            <person name="Glockner F.O."/>
        </authorList>
    </citation>
    <scope>NUCLEOTIDE SEQUENCE</scope>
    <source>
        <strain evidence="4">6C</strain>
    </source>
</reference>
<gene>
    <name evidence="4" type="ORF">RE6C_03405</name>
</gene>
<evidence type="ECO:0000256" key="1">
    <source>
        <dbReference type="ARBA" id="ARBA00006484"/>
    </source>
</evidence>
<dbReference type="InterPro" id="IPR020904">
    <property type="entry name" value="Sc_DH/Rdtase_CS"/>
</dbReference>
<dbReference type="RefSeq" id="WP_008658182.1">
    <property type="nucleotide sequence ID" value="NZ_ANMO01000154.1"/>
</dbReference>
<reference evidence="4" key="2">
    <citation type="journal article" date="2013" name="Mar. Genomics">
        <title>Expression of sulfatases in Rhodopirellula baltica and the diversity of sulfatases in the genus Rhodopirellula.</title>
        <authorList>
            <person name="Wegner C.E."/>
            <person name="Richter-Heitmann T."/>
            <person name="Klindworth A."/>
            <person name="Klockow C."/>
            <person name="Richter M."/>
            <person name="Achstetter T."/>
            <person name="Glockner F.O."/>
            <person name="Harder J."/>
        </authorList>
    </citation>
    <scope>NUCLEOTIDE SEQUENCE [LARGE SCALE GENOMIC DNA]</scope>
    <source>
        <strain evidence="4">6C</strain>
    </source>
</reference>
<dbReference type="Gene3D" id="3.40.50.720">
    <property type="entry name" value="NAD(P)-binding Rossmann-like Domain"/>
    <property type="match status" value="1"/>
</dbReference>
<sequence length="251" mass="26221">MSSSSRPVALVTGAATGVGRACAIGLARQGHDVVVNYSRSEAEAKQTAADVEALGAKSMLVRCDVSVDEDVRAMVHQIGETFGRLDCLINNAATTEFIEHSALETLTEPMWDRILGVNLKGPFFVTRAAAALLREGDGGSVVNVSSVAGITGSGSSIAYCASKGGLNTLTKSLARSLAPKIRVNAVCPGPIDSRWIRQGNPNWDLEEMVADYPLPKASQPEDIADAVLFFATGTSMTTGQLLPVDGGQTLG</sequence>
<dbReference type="CDD" id="cd05233">
    <property type="entry name" value="SDR_c"/>
    <property type="match status" value="1"/>
</dbReference>